<dbReference type="GO" id="GO:0003723">
    <property type="term" value="F:RNA binding"/>
    <property type="evidence" value="ECO:0007669"/>
    <property type="project" value="UniProtKB-UniRule"/>
</dbReference>
<evidence type="ECO:0000256" key="1">
    <source>
        <dbReference type="ARBA" id="ARBA00004123"/>
    </source>
</evidence>
<protein>
    <recommendedName>
        <fullName evidence="10">RRM domain-containing protein</fullName>
    </recommendedName>
</protein>
<dbReference type="GO" id="GO:0045944">
    <property type="term" value="P:positive regulation of transcription by RNA polymerase II"/>
    <property type="evidence" value="ECO:0007669"/>
    <property type="project" value="TreeGrafter"/>
</dbReference>
<reference evidence="11" key="2">
    <citation type="submission" date="2014-03" db="EMBL/GenBank/DDBJ databases">
        <authorList>
            <person name="Genoscope - CEA"/>
        </authorList>
    </citation>
    <scope>NUCLEOTIDE SEQUENCE</scope>
</reference>
<comment type="subcellular location">
    <subcellularLocation>
        <location evidence="1">Nucleus</location>
    </subcellularLocation>
</comment>
<feature type="compositionally biased region" description="Pro residues" evidence="9">
    <location>
        <begin position="874"/>
        <end position="884"/>
    </location>
</feature>
<proteinExistence type="predicted"/>
<dbReference type="GO" id="GO:0005634">
    <property type="term" value="C:nucleus"/>
    <property type="evidence" value="ECO:0007669"/>
    <property type="project" value="UniProtKB-SubCell"/>
</dbReference>
<dbReference type="InterPro" id="IPR035979">
    <property type="entry name" value="RBD_domain_sf"/>
</dbReference>
<keyword evidence="7" id="KW-0539">Nucleus</keyword>
<dbReference type="Proteomes" id="UP000193380">
    <property type="component" value="Unassembled WGS sequence"/>
</dbReference>
<dbReference type="GO" id="GO:0003712">
    <property type="term" value="F:transcription coregulator activity"/>
    <property type="evidence" value="ECO:0007669"/>
    <property type="project" value="InterPro"/>
</dbReference>
<accession>A0A060XJL3</accession>
<feature type="region of interest" description="Disordered" evidence="9">
    <location>
        <begin position="845"/>
        <end position="886"/>
    </location>
</feature>
<evidence type="ECO:0000259" key="10">
    <source>
        <dbReference type="PROSITE" id="PS50102"/>
    </source>
</evidence>
<feature type="domain" description="RRM" evidence="10">
    <location>
        <begin position="1154"/>
        <end position="1231"/>
    </location>
</feature>
<dbReference type="PANTHER" id="PTHR15528:SF5">
    <property type="entry name" value="PEROXISOME PROLIFERATOR-ACTIVATED RECEPTOR GAMMA COACTIVATOR-RELATED PROTEIN 1"/>
    <property type="match status" value="1"/>
</dbReference>
<name>A0A060XJL3_ONCMY</name>
<evidence type="ECO:0000313" key="12">
    <source>
        <dbReference type="Proteomes" id="UP000193380"/>
    </source>
</evidence>
<feature type="compositionally biased region" description="Low complexity" evidence="9">
    <location>
        <begin position="1067"/>
        <end position="1083"/>
    </location>
</feature>
<dbReference type="EMBL" id="FR905236">
    <property type="protein sequence ID" value="CDQ77499.1"/>
    <property type="molecule type" value="Genomic_DNA"/>
</dbReference>
<dbReference type="AlphaFoldDB" id="A0A060XJL3"/>
<keyword evidence="4" id="KW-0805">Transcription regulation</keyword>
<feature type="region of interest" description="Disordered" evidence="9">
    <location>
        <begin position="955"/>
        <end position="1088"/>
    </location>
</feature>
<feature type="region of interest" description="Disordered" evidence="9">
    <location>
        <begin position="144"/>
        <end position="172"/>
    </location>
</feature>
<evidence type="ECO:0000256" key="3">
    <source>
        <dbReference type="ARBA" id="ARBA00022884"/>
    </source>
</evidence>
<dbReference type="SMART" id="SM00360">
    <property type="entry name" value="RRM"/>
    <property type="match status" value="1"/>
</dbReference>
<reference evidence="11" key="1">
    <citation type="journal article" date="2014" name="Nat. Commun.">
        <title>The rainbow trout genome provides novel insights into evolution after whole-genome duplication in vertebrates.</title>
        <authorList>
            <person name="Berthelot C."/>
            <person name="Brunet F."/>
            <person name="Chalopin D."/>
            <person name="Juanchich A."/>
            <person name="Bernard M."/>
            <person name="Noel B."/>
            <person name="Bento P."/>
            <person name="Da Silva C."/>
            <person name="Labadie K."/>
            <person name="Alberti A."/>
            <person name="Aury J.M."/>
            <person name="Louis A."/>
            <person name="Dehais P."/>
            <person name="Bardou P."/>
            <person name="Montfort J."/>
            <person name="Klopp C."/>
            <person name="Cabau C."/>
            <person name="Gaspin C."/>
            <person name="Thorgaard G.H."/>
            <person name="Boussaha M."/>
            <person name="Quillet E."/>
            <person name="Guyomard R."/>
            <person name="Galiana D."/>
            <person name="Bobe J."/>
            <person name="Volff J.N."/>
            <person name="Genet C."/>
            <person name="Wincker P."/>
            <person name="Jaillon O."/>
            <person name="Roest Crollius H."/>
            <person name="Guiguen Y."/>
        </authorList>
    </citation>
    <scope>NUCLEOTIDE SEQUENCE [LARGE SCALE GENOMIC DNA]</scope>
</reference>
<gene>
    <name evidence="11" type="ORF">GSONMT00019093001</name>
</gene>
<keyword evidence="2" id="KW-0597">Phosphoprotein</keyword>
<dbReference type="PROSITE" id="PS50102">
    <property type="entry name" value="RRM"/>
    <property type="match status" value="1"/>
</dbReference>
<dbReference type="PaxDb" id="8022-A0A060XJL3"/>
<dbReference type="InterPro" id="IPR034605">
    <property type="entry name" value="PGC-1"/>
</dbReference>
<dbReference type="PANTHER" id="PTHR15528">
    <property type="entry name" value="PEROXISOME PROLIFERATOR ACTIVATED RECEPTOR GAMMA COACTIVATOR 1 PGC-1 -RELATED"/>
    <property type="match status" value="1"/>
</dbReference>
<dbReference type="Pfam" id="PF00076">
    <property type="entry name" value="RRM_1"/>
    <property type="match status" value="1"/>
</dbReference>
<evidence type="ECO:0000256" key="7">
    <source>
        <dbReference type="ARBA" id="ARBA00023242"/>
    </source>
</evidence>
<dbReference type="SUPFAM" id="SSF54928">
    <property type="entry name" value="RNA-binding domain, RBD"/>
    <property type="match status" value="1"/>
</dbReference>
<evidence type="ECO:0000256" key="5">
    <source>
        <dbReference type="ARBA" id="ARBA00023159"/>
    </source>
</evidence>
<evidence type="ECO:0000256" key="4">
    <source>
        <dbReference type="ARBA" id="ARBA00023015"/>
    </source>
</evidence>
<feature type="compositionally biased region" description="Polar residues" evidence="9">
    <location>
        <begin position="144"/>
        <end position="162"/>
    </location>
</feature>
<feature type="compositionally biased region" description="Basic residues" evidence="9">
    <location>
        <begin position="1022"/>
        <end position="1033"/>
    </location>
</feature>
<dbReference type="STRING" id="8022.A0A060XJL3"/>
<keyword evidence="6" id="KW-0804">Transcription</keyword>
<evidence type="ECO:0000256" key="9">
    <source>
        <dbReference type="SAM" id="MobiDB-lite"/>
    </source>
</evidence>
<keyword evidence="5" id="KW-0010">Activator</keyword>
<feature type="compositionally biased region" description="Low complexity" evidence="9">
    <location>
        <begin position="1034"/>
        <end position="1053"/>
    </location>
</feature>
<feature type="region of interest" description="Disordered" evidence="9">
    <location>
        <begin position="293"/>
        <end position="443"/>
    </location>
</feature>
<evidence type="ECO:0000256" key="8">
    <source>
        <dbReference type="PROSITE-ProRule" id="PRU00176"/>
    </source>
</evidence>
<evidence type="ECO:0000256" key="2">
    <source>
        <dbReference type="ARBA" id="ARBA00022553"/>
    </source>
</evidence>
<dbReference type="InterPro" id="IPR000504">
    <property type="entry name" value="RRM_dom"/>
</dbReference>
<evidence type="ECO:0000313" key="11">
    <source>
        <dbReference type="EMBL" id="CDQ77499.1"/>
    </source>
</evidence>
<feature type="compositionally biased region" description="Acidic residues" evidence="9">
    <location>
        <begin position="298"/>
        <end position="309"/>
    </location>
</feature>
<evidence type="ECO:0000256" key="6">
    <source>
        <dbReference type="ARBA" id="ARBA00023163"/>
    </source>
</evidence>
<dbReference type="Gene3D" id="3.30.70.330">
    <property type="match status" value="1"/>
</dbReference>
<organism evidence="11 12">
    <name type="scientific">Oncorhynchus mykiss</name>
    <name type="common">Rainbow trout</name>
    <name type="synonym">Salmo gairdneri</name>
    <dbReference type="NCBI Taxonomy" id="8022"/>
    <lineage>
        <taxon>Eukaryota</taxon>
        <taxon>Metazoa</taxon>
        <taxon>Chordata</taxon>
        <taxon>Craniata</taxon>
        <taxon>Vertebrata</taxon>
        <taxon>Euteleostomi</taxon>
        <taxon>Actinopterygii</taxon>
        <taxon>Neopterygii</taxon>
        <taxon>Teleostei</taxon>
        <taxon>Protacanthopterygii</taxon>
        <taxon>Salmoniformes</taxon>
        <taxon>Salmonidae</taxon>
        <taxon>Salmoninae</taxon>
        <taxon>Oncorhynchus</taxon>
    </lineage>
</organism>
<dbReference type="InterPro" id="IPR012677">
    <property type="entry name" value="Nucleotide-bd_a/b_plait_sf"/>
</dbReference>
<keyword evidence="3 8" id="KW-0694">RNA-binding</keyword>
<sequence length="1275" mass="140318">MAARWGAGDEILAACNMEFFSTNTLDEVVDLHGGLSSESLARLELDTGEALEALHCCLDPSILSIFEDTPSGENKFGLDEVNQATLLTALTEILDNVDNENISHFDTLSDSDLLSGQKRREHSPLRRMLCLSCSPPERETLCNTRQFSTGKSLPRTQKSVQRSDGEEEEDGEQEFLNWDGLNLPLPLALEQHMEEEGEDGVSMSVSLGELVRHMHPCCMAMCMENGEGEEQMLAEKRILLEVVDQGAHRESIFALPDMGLSLCHPSFSLSGVEDSSEAEQRVPDEVLEAAILETPESANDDVVVEDDPAEVAGPSDPAVTLRSEARGEKVINRKPKEETAERCPSRRKRKRKNKMENSPPEVTPEPDQAEGRVLRRVSQESSPLEPVKETTKPKKKDKNMSLTSAISTAAPEAPKHKTSKVSQPTTACRKPQCPPASTANPTAHQMMEAPQAMTIKAPSANPVSVAPQPMMQLNVAPLVAPQAIPQPIEAPQAIEPKPKPLSLQQYRLLRQQKKLAPLERLVDQSVKWPILLEAPTELPPIPCLPTSSSRGPHPSLGKNDMEEVKATWQPIGPGAPPTPEALLVHPTYMQSPKSYSSSKVATSQLQPLISAMPASSTVKVIPPQTLSVKCCIPQAPQLALSNPLLQSQLPYLKPVALIKGAYSKTTTAAHRSTLIAPIPQKHTLDATTVPKRTLNPNAAAVCVQKPTPVAPLKVATNLQKGVVALPQPRVPELPIITPEAPKAKSPTQELMEAFTIEIGIEAADLTSLLEQFEETQAKEEQCVPEVSGRAAAVGNSSVAPPCDRTPVERVRAHNLTGTAGLTPPATPPHQMWMPLVPVALLGKSRATEAPKSSPSKAIQIDARPLPSNKLQSKPPSPPITPTPNPVSLTLAFSDHDYSLLQKEPTAIAREPGRRWNVKQQAAITIEPLGSNTSWVPQSIPAPSLQTLTTALSTKNHQAPLGPQPLDVKTDRTSSVLETPDASPTRLMDQAGPLERSPKAGRSYRGYNNTFSPRPSPSPREGKRGRRRKRRIHRSSSPDSTDSESDSSSQSRSRSLLRKRYRPRHSDSSFSASSGSSSRSSSPSLDCFPRRRRYSYSSSRSRSWSRSRSRSPHRRAWSRCSRQRSPFFRPGYWPESRENSEVVKRLKDKAIEERRVVYVGRIRETMTHKELKERFSLYGEIEECTLHFRGHGDNYGFVTYYDTKDAFTAIEKGSKLRKPDELPFDLCFGGRRQFCKTSYADLDSNREYDPSAPVTGKFDALDFDTLLKQAQKSLKR</sequence>
<feature type="compositionally biased region" description="Basic and acidic residues" evidence="9">
    <location>
        <begin position="323"/>
        <end position="344"/>
    </location>
</feature>